<evidence type="ECO:0000256" key="1">
    <source>
        <dbReference type="ARBA" id="ARBA00001974"/>
    </source>
</evidence>
<dbReference type="InterPro" id="IPR001709">
    <property type="entry name" value="Flavoprot_Pyr_Nucl_cyt_Rdtase"/>
</dbReference>
<keyword evidence="3" id="KW-0411">Iron-sulfur</keyword>
<dbReference type="RefSeq" id="WP_343918070.1">
    <property type="nucleotide sequence ID" value="NZ_BAAAJT010000002.1"/>
</dbReference>
<dbReference type="InterPro" id="IPR017927">
    <property type="entry name" value="FAD-bd_FR_type"/>
</dbReference>
<dbReference type="InterPro" id="IPR039261">
    <property type="entry name" value="FNR_nucleotide-bd"/>
</dbReference>
<evidence type="ECO:0000313" key="6">
    <source>
        <dbReference type="Proteomes" id="UP001597351"/>
    </source>
</evidence>
<dbReference type="InterPro" id="IPR050415">
    <property type="entry name" value="MRET"/>
</dbReference>
<proteinExistence type="predicted"/>
<dbReference type="Pfam" id="PF00175">
    <property type="entry name" value="NAD_binding_1"/>
    <property type="match status" value="1"/>
</dbReference>
<dbReference type="PRINTS" id="PR00406">
    <property type="entry name" value="CYTB5RDTASE"/>
</dbReference>
<dbReference type="Gene3D" id="3.40.50.80">
    <property type="entry name" value="Nucleotide-binding domain of ferredoxin-NADP reductase (FNR) module"/>
    <property type="match status" value="1"/>
</dbReference>
<reference evidence="6" key="1">
    <citation type="journal article" date="2019" name="Int. J. Syst. Evol. Microbiol.">
        <title>The Global Catalogue of Microorganisms (GCM) 10K type strain sequencing project: providing services to taxonomists for standard genome sequencing and annotation.</title>
        <authorList>
            <consortium name="The Broad Institute Genomics Platform"/>
            <consortium name="The Broad Institute Genome Sequencing Center for Infectious Disease"/>
            <person name="Wu L."/>
            <person name="Ma J."/>
        </authorList>
    </citation>
    <scope>NUCLEOTIDE SEQUENCE [LARGE SCALE GENOMIC DNA]</scope>
    <source>
        <strain evidence="6">CGMCC 1.12477</strain>
    </source>
</reference>
<keyword evidence="2" id="KW-0408">Iron</keyword>
<dbReference type="InterPro" id="IPR001433">
    <property type="entry name" value="OxRdtase_FAD/NAD-bd"/>
</dbReference>
<comment type="caution">
    <text evidence="5">The sequence shown here is derived from an EMBL/GenBank/DDBJ whole genome shotgun (WGS) entry which is preliminary data.</text>
</comment>
<sequence length="252" mass="27445">MARAAVPRRLSWLPARLTARRTETPSARTLVLDVPGWKGHVAGQHLDVRLTAPDGYQAERSYSLASDPADPRVAITIQKVPDGEVSPYLFDGLREGDSIEIRGPVGGYFTWDPSPGGPVQLIAGGSGVVPLACMLRHHVRTEAQGEARLLYSARTMADVIYSHDLQHHLNPHRYVSVDITLTREEPTSWTGLTGRVDADMLTATTLPPHEDLRTYVCGPTPFVETVANLLIDLGHDPTSIRTERFGPTGGSS</sequence>
<dbReference type="CDD" id="cd06217">
    <property type="entry name" value="FNR_iron_sulfur_binding_3"/>
    <property type="match status" value="1"/>
</dbReference>
<keyword evidence="2" id="KW-0479">Metal-binding</keyword>
<dbReference type="Pfam" id="PF00970">
    <property type="entry name" value="FAD_binding_6"/>
    <property type="match status" value="1"/>
</dbReference>
<dbReference type="InterPro" id="IPR008333">
    <property type="entry name" value="Cbr1-like_FAD-bd_dom"/>
</dbReference>
<dbReference type="PANTHER" id="PTHR47354">
    <property type="entry name" value="NADH OXIDOREDUCTASE HCR"/>
    <property type="match status" value="1"/>
</dbReference>
<dbReference type="PRINTS" id="PR00371">
    <property type="entry name" value="FPNCR"/>
</dbReference>
<comment type="cofactor">
    <cofactor evidence="1">
        <name>FAD</name>
        <dbReference type="ChEBI" id="CHEBI:57692"/>
    </cofactor>
</comment>
<name>A0ABW4TL97_9ACTN</name>
<dbReference type="SUPFAM" id="SSF52343">
    <property type="entry name" value="Ferredoxin reductase-like, C-terminal NADP-linked domain"/>
    <property type="match status" value="1"/>
</dbReference>
<dbReference type="PROSITE" id="PS51384">
    <property type="entry name" value="FAD_FR"/>
    <property type="match status" value="1"/>
</dbReference>
<dbReference type="PANTHER" id="PTHR47354:SF5">
    <property type="entry name" value="PROTEIN RFBI"/>
    <property type="match status" value="1"/>
</dbReference>
<dbReference type="EMBL" id="JBHUGD010000003">
    <property type="protein sequence ID" value="MFD1947203.1"/>
    <property type="molecule type" value="Genomic_DNA"/>
</dbReference>
<dbReference type="SUPFAM" id="SSF63380">
    <property type="entry name" value="Riboflavin synthase domain-like"/>
    <property type="match status" value="1"/>
</dbReference>
<dbReference type="Gene3D" id="2.40.30.10">
    <property type="entry name" value="Translation factors"/>
    <property type="match status" value="1"/>
</dbReference>
<keyword evidence="2" id="KW-0001">2Fe-2S</keyword>
<accession>A0ABW4TL97</accession>
<gene>
    <name evidence="5" type="ORF">ACFSDE_10410</name>
</gene>
<evidence type="ECO:0000313" key="5">
    <source>
        <dbReference type="EMBL" id="MFD1947203.1"/>
    </source>
</evidence>
<dbReference type="Proteomes" id="UP001597351">
    <property type="component" value="Unassembled WGS sequence"/>
</dbReference>
<keyword evidence="6" id="KW-1185">Reference proteome</keyword>
<dbReference type="InterPro" id="IPR017938">
    <property type="entry name" value="Riboflavin_synthase-like_b-brl"/>
</dbReference>
<evidence type="ECO:0000256" key="2">
    <source>
        <dbReference type="ARBA" id="ARBA00022714"/>
    </source>
</evidence>
<protein>
    <submittedName>
        <fullName evidence="5">Ferredoxin reductase</fullName>
    </submittedName>
</protein>
<evidence type="ECO:0000256" key="3">
    <source>
        <dbReference type="ARBA" id="ARBA00023014"/>
    </source>
</evidence>
<feature type="domain" description="FAD-binding FR-type" evidence="4">
    <location>
        <begin position="10"/>
        <end position="111"/>
    </location>
</feature>
<evidence type="ECO:0000259" key="4">
    <source>
        <dbReference type="PROSITE" id="PS51384"/>
    </source>
</evidence>
<organism evidence="5 6">
    <name type="scientific">Nocardioides aestuarii</name>
    <dbReference type="NCBI Taxonomy" id="252231"/>
    <lineage>
        <taxon>Bacteria</taxon>
        <taxon>Bacillati</taxon>
        <taxon>Actinomycetota</taxon>
        <taxon>Actinomycetes</taxon>
        <taxon>Propionibacteriales</taxon>
        <taxon>Nocardioidaceae</taxon>
        <taxon>Nocardioides</taxon>
    </lineage>
</organism>